<organism evidence="2">
    <name type="scientific">uncultured Anaerotruncus sp</name>
    <dbReference type="NCBI Taxonomy" id="905011"/>
    <lineage>
        <taxon>Bacteria</taxon>
        <taxon>Bacillati</taxon>
        <taxon>Bacillota</taxon>
        <taxon>Clostridia</taxon>
        <taxon>Eubacteriales</taxon>
        <taxon>Oscillospiraceae</taxon>
        <taxon>Anaerotruncus</taxon>
        <taxon>environmental samples</taxon>
    </lineage>
</organism>
<gene>
    <name evidence="2" type="ORF">SAMEA3545359_02352</name>
</gene>
<sequence>MSAPPGREGVDPDAAARCGRAGKEEEMTGKDMIARVREGYDTPLPESTLYQFLEEAEAEMVADDPLQRTTAVLPVGEDGKIALPERVYPYMVLAVQGYKMGLGLPLPGVAGKCAAGVFLPPAGRPEQVAVTFRTPAPKVGPDTVLTAGEGHSGCYLYYLLAKLELLQGNIGGYNNFAALLESARQSYRRQAVGGAAAERFHSELRPL</sequence>
<evidence type="ECO:0000256" key="1">
    <source>
        <dbReference type="SAM" id="MobiDB-lite"/>
    </source>
</evidence>
<proteinExistence type="predicted"/>
<reference evidence="2" key="1">
    <citation type="submission" date="2015-09" db="EMBL/GenBank/DDBJ databases">
        <authorList>
            <consortium name="Pathogen Informatics"/>
        </authorList>
    </citation>
    <scope>NUCLEOTIDE SEQUENCE</scope>
    <source>
        <strain evidence="2">2789STDY5834896</strain>
    </source>
</reference>
<accession>A0A1C6JWB5</accession>
<evidence type="ECO:0000313" key="2">
    <source>
        <dbReference type="EMBL" id="SCJ86386.1"/>
    </source>
</evidence>
<protein>
    <submittedName>
        <fullName evidence="2">Uncharacterized protein</fullName>
    </submittedName>
</protein>
<dbReference type="EMBL" id="FMHG01000002">
    <property type="protein sequence ID" value="SCJ86386.1"/>
    <property type="molecule type" value="Genomic_DNA"/>
</dbReference>
<name>A0A1C6JWB5_9FIRM</name>
<feature type="region of interest" description="Disordered" evidence="1">
    <location>
        <begin position="1"/>
        <end position="29"/>
    </location>
</feature>
<dbReference type="AlphaFoldDB" id="A0A1C6JWB5"/>